<comment type="caution">
    <text evidence="1">The sequence shown here is derived from an EMBL/GenBank/DDBJ whole genome shotgun (WGS) entry which is preliminary data.</text>
</comment>
<keyword evidence="2" id="KW-1185">Reference proteome</keyword>
<evidence type="ECO:0000313" key="1">
    <source>
        <dbReference type="EMBL" id="KAG0435982.1"/>
    </source>
</evidence>
<evidence type="ECO:0000313" key="2">
    <source>
        <dbReference type="Proteomes" id="UP000805193"/>
    </source>
</evidence>
<gene>
    <name evidence="1" type="ORF">HPB47_018207</name>
</gene>
<dbReference type="EMBL" id="JABSTQ010007263">
    <property type="protein sequence ID" value="KAG0435982.1"/>
    <property type="molecule type" value="Genomic_DNA"/>
</dbReference>
<protein>
    <submittedName>
        <fullName evidence="1">Uncharacterized protein</fullName>
    </submittedName>
</protein>
<reference evidence="1 2" key="1">
    <citation type="journal article" date="2020" name="Cell">
        <title>Large-Scale Comparative Analyses of Tick Genomes Elucidate Their Genetic Diversity and Vector Capacities.</title>
        <authorList>
            <consortium name="Tick Genome and Microbiome Consortium (TIGMIC)"/>
            <person name="Jia N."/>
            <person name="Wang J."/>
            <person name="Shi W."/>
            <person name="Du L."/>
            <person name="Sun Y."/>
            <person name="Zhan W."/>
            <person name="Jiang J.F."/>
            <person name="Wang Q."/>
            <person name="Zhang B."/>
            <person name="Ji P."/>
            <person name="Bell-Sakyi L."/>
            <person name="Cui X.M."/>
            <person name="Yuan T.T."/>
            <person name="Jiang B.G."/>
            <person name="Yang W.F."/>
            <person name="Lam T.T."/>
            <person name="Chang Q.C."/>
            <person name="Ding S.J."/>
            <person name="Wang X.J."/>
            <person name="Zhu J.G."/>
            <person name="Ruan X.D."/>
            <person name="Zhao L."/>
            <person name="Wei J.T."/>
            <person name="Ye R.Z."/>
            <person name="Que T.C."/>
            <person name="Du C.H."/>
            <person name="Zhou Y.H."/>
            <person name="Cheng J.X."/>
            <person name="Dai P.F."/>
            <person name="Guo W.B."/>
            <person name="Han X.H."/>
            <person name="Huang E.J."/>
            <person name="Li L.F."/>
            <person name="Wei W."/>
            <person name="Gao Y.C."/>
            <person name="Liu J.Z."/>
            <person name="Shao H.Z."/>
            <person name="Wang X."/>
            <person name="Wang C.C."/>
            <person name="Yang T.C."/>
            <person name="Huo Q.B."/>
            <person name="Li W."/>
            <person name="Chen H.Y."/>
            <person name="Chen S.E."/>
            <person name="Zhou L.G."/>
            <person name="Ni X.B."/>
            <person name="Tian J.H."/>
            <person name="Sheng Y."/>
            <person name="Liu T."/>
            <person name="Pan Y.S."/>
            <person name="Xia L.Y."/>
            <person name="Li J."/>
            <person name="Zhao F."/>
            <person name="Cao W.C."/>
        </authorList>
    </citation>
    <scope>NUCLEOTIDE SEQUENCE [LARGE SCALE GENOMIC DNA]</scope>
    <source>
        <strain evidence="1">Iper-2018</strain>
    </source>
</reference>
<sequence length="728" mass="81665">MEQAEGYKSYLRCDTSSMPRRSAHRYKKQHAEQNDSARSTNDEVSLSSSTSSAENQGEGLGDAEDRAGRAGFVTCEDDTPAGQPPQPLVSGPTGMESPPQDPMVQPLFPGAQLTHEESLLLLMAHILRHHNSKEATESLLTVLHAHLPQETELPATKYLFEKYFRKQEQPLETQFYCPTCLAYIGVGGTGRVVEQGRGHARVYEQKMLSFSRATNSNLRTHIKPFSVVEGESFVNLLQYVAPNCTPMTRRMLMTRLDASYVEMKLRLKEFLASVPYVVVTADCWTTFRRSYMGATVSWLEPTALTRKSAVLICRRMPGRITYDKLASTLLETFQDYDLQGKVTKVVTDNGSNFVKAFRLFSEPQDTITDVKKDLSEVLDVTALLSDVADGEARLPPHHRCSAHTLNLVATADASEAEKCDLFAGPLKSVLRSCRALWSKQGQSSVANETILRYCGRTLLRPVATRWNSFFDAFECILAIDSAGKDLDGLCRALQTPPFQRPQDLQFIKEYCEVMKPLACAIDIVQKDENMYIGYLLPTISVLQRRLEHLQMSGLAFCTPLVNALLTGIHKRFDHLFEDRELLIASVTIPRFKTMWVSSEGRRQELQTLLQNELNRQCYGSTVTAVSLSAPKKSPTDDFFSFALASPGVPSSVNCIEADRFMADPETGIESLHKHELVRKVFVRYNTALPSSASVERVFSVAADVFTRKRGKMTDENFERQLLLKLNKF</sequence>
<name>A0AC60QPU1_IXOPE</name>
<accession>A0AC60QPU1</accession>
<organism evidence="1 2">
    <name type="scientific">Ixodes persulcatus</name>
    <name type="common">Taiga tick</name>
    <dbReference type="NCBI Taxonomy" id="34615"/>
    <lineage>
        <taxon>Eukaryota</taxon>
        <taxon>Metazoa</taxon>
        <taxon>Ecdysozoa</taxon>
        <taxon>Arthropoda</taxon>
        <taxon>Chelicerata</taxon>
        <taxon>Arachnida</taxon>
        <taxon>Acari</taxon>
        <taxon>Parasitiformes</taxon>
        <taxon>Ixodida</taxon>
        <taxon>Ixodoidea</taxon>
        <taxon>Ixodidae</taxon>
        <taxon>Ixodinae</taxon>
        <taxon>Ixodes</taxon>
    </lineage>
</organism>
<proteinExistence type="predicted"/>
<dbReference type="Proteomes" id="UP000805193">
    <property type="component" value="Unassembled WGS sequence"/>
</dbReference>